<evidence type="ECO:0008006" key="2">
    <source>
        <dbReference type="Google" id="ProtNLM"/>
    </source>
</evidence>
<gene>
    <name evidence="1" type="ORF">ABWK59_05450</name>
</gene>
<dbReference type="KEGG" id="kcm:ABWK59_05450"/>
<dbReference type="AlphaFoldDB" id="A0AAU8JTE5"/>
<name>A0AAU8JTE5_9ACTN</name>
<proteinExistence type="predicted"/>
<reference evidence="1" key="1">
    <citation type="submission" date="2024-06" db="EMBL/GenBank/DDBJ databases">
        <title>The genome sequences of Kitasatospora sp. strain HUAS MG31.</title>
        <authorList>
            <person name="Mo P."/>
        </authorList>
    </citation>
    <scope>NUCLEOTIDE SEQUENCE</scope>
    <source>
        <strain evidence="1">HUAS MG31</strain>
    </source>
</reference>
<dbReference type="Gene3D" id="3.40.50.620">
    <property type="entry name" value="HUPs"/>
    <property type="match status" value="1"/>
</dbReference>
<dbReference type="EMBL" id="CP159872">
    <property type="protein sequence ID" value="XCM78408.1"/>
    <property type="molecule type" value="Genomic_DNA"/>
</dbReference>
<dbReference type="InterPro" id="IPR014729">
    <property type="entry name" value="Rossmann-like_a/b/a_fold"/>
</dbReference>
<evidence type="ECO:0000313" key="1">
    <source>
        <dbReference type="EMBL" id="XCM78408.1"/>
    </source>
</evidence>
<sequence>MAHPGLDLRADLAEGEEVVDVLAGAAHEAELLVLGSRGLARRYSTGVIRP</sequence>
<dbReference type="RefSeq" id="WP_354638277.1">
    <property type="nucleotide sequence ID" value="NZ_CP159872.1"/>
</dbReference>
<protein>
    <recommendedName>
        <fullName evidence="2">UspA domain-containing protein</fullName>
    </recommendedName>
</protein>
<organism evidence="1">
    <name type="scientific">Kitasatospora camelliae</name>
    <dbReference type="NCBI Taxonomy" id="3156397"/>
    <lineage>
        <taxon>Bacteria</taxon>
        <taxon>Bacillati</taxon>
        <taxon>Actinomycetota</taxon>
        <taxon>Actinomycetes</taxon>
        <taxon>Kitasatosporales</taxon>
        <taxon>Streptomycetaceae</taxon>
        <taxon>Kitasatospora</taxon>
    </lineage>
</organism>
<accession>A0AAU8JTE5</accession>